<evidence type="ECO:0000256" key="1">
    <source>
        <dbReference type="SAM" id="Phobius"/>
    </source>
</evidence>
<dbReference type="EMBL" id="LAZR01004027">
    <property type="protein sequence ID" value="KKN12503.1"/>
    <property type="molecule type" value="Genomic_DNA"/>
</dbReference>
<organism evidence="2">
    <name type="scientific">marine sediment metagenome</name>
    <dbReference type="NCBI Taxonomy" id="412755"/>
    <lineage>
        <taxon>unclassified sequences</taxon>
        <taxon>metagenomes</taxon>
        <taxon>ecological metagenomes</taxon>
    </lineage>
</organism>
<sequence>MKKGKKFIALFLAFSLMMLSVNLYAKERRGAKLLITKKDGQQIEGELITVKPNSLLLLDTEGKDVSVGIADIKVIRVVKKSKGARTGFLIGGGLALIVGVGEIGAEVHGFIPSFIDGLIFFALPGALIGALIGSAAGTDKTIQLEGMTDSEIQEAMDKLRKKARIRDYR</sequence>
<protein>
    <submittedName>
        <fullName evidence="2">Uncharacterized protein</fullName>
    </submittedName>
</protein>
<proteinExistence type="predicted"/>
<feature type="transmembrane region" description="Helical" evidence="1">
    <location>
        <begin position="6"/>
        <end position="25"/>
    </location>
</feature>
<name>A0A0F9R4X4_9ZZZZ</name>
<gene>
    <name evidence="2" type="ORF">LCGC14_1015800</name>
</gene>
<keyword evidence="1" id="KW-0812">Transmembrane</keyword>
<feature type="transmembrane region" description="Helical" evidence="1">
    <location>
        <begin position="117"/>
        <end position="137"/>
    </location>
</feature>
<evidence type="ECO:0000313" key="2">
    <source>
        <dbReference type="EMBL" id="KKN12503.1"/>
    </source>
</evidence>
<reference evidence="2" key="1">
    <citation type="journal article" date="2015" name="Nature">
        <title>Complex archaea that bridge the gap between prokaryotes and eukaryotes.</title>
        <authorList>
            <person name="Spang A."/>
            <person name="Saw J.H."/>
            <person name="Jorgensen S.L."/>
            <person name="Zaremba-Niedzwiedzka K."/>
            <person name="Martijn J."/>
            <person name="Lind A.E."/>
            <person name="van Eijk R."/>
            <person name="Schleper C."/>
            <person name="Guy L."/>
            <person name="Ettema T.J."/>
        </authorList>
    </citation>
    <scope>NUCLEOTIDE SEQUENCE</scope>
</reference>
<comment type="caution">
    <text evidence="2">The sequence shown here is derived from an EMBL/GenBank/DDBJ whole genome shotgun (WGS) entry which is preliminary data.</text>
</comment>
<accession>A0A0F9R4X4</accession>
<feature type="transmembrane region" description="Helical" evidence="1">
    <location>
        <begin position="86"/>
        <end position="105"/>
    </location>
</feature>
<keyword evidence="1" id="KW-1133">Transmembrane helix</keyword>
<dbReference type="AlphaFoldDB" id="A0A0F9R4X4"/>
<keyword evidence="1" id="KW-0472">Membrane</keyword>